<proteinExistence type="predicted"/>
<feature type="transmembrane region" description="Helical" evidence="2">
    <location>
        <begin position="99"/>
        <end position="120"/>
    </location>
</feature>
<evidence type="ECO:0000313" key="5">
    <source>
        <dbReference type="Proteomes" id="UP001610335"/>
    </source>
</evidence>
<keyword evidence="2" id="KW-0812">Transmembrane</keyword>
<evidence type="ECO:0000256" key="2">
    <source>
        <dbReference type="SAM" id="Phobius"/>
    </source>
</evidence>
<accession>A0ABR4I0P1</accession>
<comment type="caution">
    <text evidence="4">The sequence shown here is derived from an EMBL/GenBank/DDBJ whole genome shotgun (WGS) entry which is preliminary data.</text>
</comment>
<feature type="transmembrane region" description="Helical" evidence="2">
    <location>
        <begin position="58"/>
        <end position="78"/>
    </location>
</feature>
<keyword evidence="2" id="KW-0472">Membrane</keyword>
<feature type="compositionally biased region" description="Low complexity" evidence="1">
    <location>
        <begin position="258"/>
        <end position="267"/>
    </location>
</feature>
<feature type="domain" description="DUF7702" evidence="3">
    <location>
        <begin position="2"/>
        <end position="241"/>
    </location>
</feature>
<feature type="transmembrane region" description="Helical" evidence="2">
    <location>
        <begin position="219"/>
        <end position="238"/>
    </location>
</feature>
<feature type="transmembrane region" description="Helical" evidence="2">
    <location>
        <begin position="6"/>
        <end position="24"/>
    </location>
</feature>
<dbReference type="InterPro" id="IPR056119">
    <property type="entry name" value="DUF7702"/>
</dbReference>
<keyword evidence="2" id="KW-1133">Transmembrane helix</keyword>
<gene>
    <name evidence="4" type="ORF">BDW59DRAFT_164202</name>
</gene>
<dbReference type="EMBL" id="JBFXLS010000064">
    <property type="protein sequence ID" value="KAL2821319.1"/>
    <property type="molecule type" value="Genomic_DNA"/>
</dbReference>
<feature type="transmembrane region" description="Helical" evidence="2">
    <location>
        <begin position="132"/>
        <end position="152"/>
    </location>
</feature>
<feature type="region of interest" description="Disordered" evidence="1">
    <location>
        <begin position="246"/>
        <end position="267"/>
    </location>
</feature>
<keyword evidence="5" id="KW-1185">Reference proteome</keyword>
<dbReference type="PANTHER" id="PTHR42109:SF3">
    <property type="entry name" value="INTEGRAL MEMBRANE PROTEIN (AFU_ORTHOLOGUE AFUA_5G00100)"/>
    <property type="match status" value="1"/>
</dbReference>
<reference evidence="4 5" key="1">
    <citation type="submission" date="2024-07" db="EMBL/GenBank/DDBJ databases">
        <title>Section-level genome sequencing and comparative genomics of Aspergillus sections Usti and Cavernicolus.</title>
        <authorList>
            <consortium name="Lawrence Berkeley National Laboratory"/>
            <person name="Nybo J.L."/>
            <person name="Vesth T.C."/>
            <person name="Theobald S."/>
            <person name="Frisvad J.C."/>
            <person name="Larsen T.O."/>
            <person name="Kjaerboelling I."/>
            <person name="Rothschild-Mancinelli K."/>
            <person name="Lyhne E.K."/>
            <person name="Kogle M.E."/>
            <person name="Barry K."/>
            <person name="Clum A."/>
            <person name="Na H."/>
            <person name="Ledsgaard L."/>
            <person name="Lin J."/>
            <person name="Lipzen A."/>
            <person name="Kuo A."/>
            <person name="Riley R."/>
            <person name="Mondo S."/>
            <person name="LaButti K."/>
            <person name="Haridas S."/>
            <person name="Pangalinan J."/>
            <person name="Salamov A.A."/>
            <person name="Simmons B.A."/>
            <person name="Magnuson J.K."/>
            <person name="Chen J."/>
            <person name="Drula E."/>
            <person name="Henrissat B."/>
            <person name="Wiebenga A."/>
            <person name="Lubbers R.J."/>
            <person name="Gomes A.C."/>
            <person name="Makela M.R."/>
            <person name="Stajich J."/>
            <person name="Grigoriev I.V."/>
            <person name="Mortensen U.H."/>
            <person name="De vries R.P."/>
            <person name="Baker S.E."/>
            <person name="Andersen M.R."/>
        </authorList>
    </citation>
    <scope>NUCLEOTIDE SEQUENCE [LARGE SCALE GENOMIC DNA]</scope>
    <source>
        <strain evidence="4 5">CBS 600.67</strain>
    </source>
</reference>
<dbReference type="Proteomes" id="UP001610335">
    <property type="component" value="Unassembled WGS sequence"/>
</dbReference>
<evidence type="ECO:0000256" key="1">
    <source>
        <dbReference type="SAM" id="MobiDB-lite"/>
    </source>
</evidence>
<evidence type="ECO:0000259" key="3">
    <source>
        <dbReference type="Pfam" id="PF24800"/>
    </source>
</evidence>
<name>A0ABR4I0P1_9EURO</name>
<sequence>MSGLSIAQLAIFAVFSPPILYLIYRHRRRGFLGWGYLLAFCILRITGGGLSINSSSAGAQIISSIGLSPMLLSLDGILHEARIYRNPDLNKRVEYTFMGFFHVLIATAVAMVGVGAGGLAGSQPKPSDLTDIKVGMALLEASWVILVLWALWSLSDGNHHHHHHHHTVPTAQELQGSMLLYGVLVVLVIEEIQILYFLVAEYTQHADLNPTTGSLAVRAVLNFLPELIGTLILVFVGIQTRHVHEHGSRPKQEGHGYGYSSHRSGLV</sequence>
<dbReference type="Pfam" id="PF24800">
    <property type="entry name" value="DUF7702"/>
    <property type="match status" value="1"/>
</dbReference>
<protein>
    <recommendedName>
        <fullName evidence="3">DUF7702 domain-containing protein</fullName>
    </recommendedName>
</protein>
<dbReference type="PANTHER" id="PTHR42109">
    <property type="entry name" value="UNPLACED GENOMIC SCAFFOLD UM_SCAF_CONTIG_1.265, WHOLE GENOME SHOTGUN SEQUENCE"/>
    <property type="match status" value="1"/>
</dbReference>
<organism evidence="4 5">
    <name type="scientific">Aspergillus cavernicola</name>
    <dbReference type="NCBI Taxonomy" id="176166"/>
    <lineage>
        <taxon>Eukaryota</taxon>
        <taxon>Fungi</taxon>
        <taxon>Dikarya</taxon>
        <taxon>Ascomycota</taxon>
        <taxon>Pezizomycotina</taxon>
        <taxon>Eurotiomycetes</taxon>
        <taxon>Eurotiomycetidae</taxon>
        <taxon>Eurotiales</taxon>
        <taxon>Aspergillaceae</taxon>
        <taxon>Aspergillus</taxon>
        <taxon>Aspergillus subgen. Nidulantes</taxon>
    </lineage>
</organism>
<feature type="transmembrane region" description="Helical" evidence="2">
    <location>
        <begin position="31"/>
        <end position="52"/>
    </location>
</feature>
<feature type="transmembrane region" description="Helical" evidence="2">
    <location>
        <begin position="179"/>
        <end position="199"/>
    </location>
</feature>
<evidence type="ECO:0000313" key="4">
    <source>
        <dbReference type="EMBL" id="KAL2821319.1"/>
    </source>
</evidence>